<dbReference type="AlphaFoldDB" id="A0A7Z7ETG5"/>
<dbReference type="Gene3D" id="3.30.530.20">
    <property type="match status" value="1"/>
</dbReference>
<dbReference type="InterPro" id="IPR023393">
    <property type="entry name" value="START-like_dom_sf"/>
</dbReference>
<sequence length="198" mass="21254">MVLGSEPMNLRNTTKTLALAGVFIALTFSDQAVSANTTAAEASPVLDAAPNGFSIQFEQTIQATPKQVYQALTQDIGQWWLAAHTWYGSSANMTLAAKAGGCFCEIAAEGRETEHMRVVKVEPNQLIRLSGGLGPLQGEGLSGVMDWQIQSTSEDLVTLRVSYRVGGYSPNDLSAWAAPVATVLQQQMRAMQTFVEAN</sequence>
<gene>
    <name evidence="2" type="ORF">CWE22_02585</name>
</gene>
<dbReference type="Proteomes" id="UP000287766">
    <property type="component" value="Unassembled WGS sequence"/>
</dbReference>
<reference evidence="3" key="1">
    <citation type="journal article" date="2018" name="Front. Microbiol.">
        <title>Genome-Based Analysis Reveals the Taxonomy and Diversity of the Family Idiomarinaceae.</title>
        <authorList>
            <person name="Liu Y."/>
            <person name="Lai Q."/>
            <person name="Shao Z."/>
        </authorList>
    </citation>
    <scope>NUCLEOTIDE SEQUENCE [LARGE SCALE GENOMIC DNA]</scope>
    <source>
        <strain evidence="3">KYW314</strain>
    </source>
</reference>
<protein>
    <submittedName>
        <fullName evidence="2">ATPase</fullName>
    </submittedName>
</protein>
<dbReference type="SUPFAM" id="SSF55961">
    <property type="entry name" value="Bet v1-like"/>
    <property type="match status" value="1"/>
</dbReference>
<keyword evidence="3" id="KW-1185">Reference proteome</keyword>
<accession>A0A7Z7ETG5</accession>
<comment type="caution">
    <text evidence="2">The sequence shown here is derived from an EMBL/GenBank/DDBJ whole genome shotgun (WGS) entry which is preliminary data.</text>
</comment>
<feature type="signal peptide" evidence="1">
    <location>
        <begin position="1"/>
        <end position="34"/>
    </location>
</feature>
<evidence type="ECO:0000313" key="2">
    <source>
        <dbReference type="EMBL" id="RUO41093.1"/>
    </source>
</evidence>
<evidence type="ECO:0000313" key="3">
    <source>
        <dbReference type="Proteomes" id="UP000287766"/>
    </source>
</evidence>
<organism evidence="2 3">
    <name type="scientific">Pseudidiomarina aestuarii</name>
    <dbReference type="NCBI Taxonomy" id="624146"/>
    <lineage>
        <taxon>Bacteria</taxon>
        <taxon>Pseudomonadati</taxon>
        <taxon>Pseudomonadota</taxon>
        <taxon>Gammaproteobacteria</taxon>
        <taxon>Alteromonadales</taxon>
        <taxon>Idiomarinaceae</taxon>
        <taxon>Pseudidiomarina</taxon>
    </lineage>
</organism>
<dbReference type="EMBL" id="PIPR01000001">
    <property type="protein sequence ID" value="RUO41093.1"/>
    <property type="molecule type" value="Genomic_DNA"/>
</dbReference>
<keyword evidence="1" id="KW-0732">Signal</keyword>
<evidence type="ECO:0000256" key="1">
    <source>
        <dbReference type="SAM" id="SignalP"/>
    </source>
</evidence>
<proteinExistence type="predicted"/>
<name>A0A7Z7ETG5_9GAMM</name>
<feature type="chain" id="PRO_5031258952" evidence="1">
    <location>
        <begin position="35"/>
        <end position="198"/>
    </location>
</feature>